<organism evidence="7 8">
    <name type="scientific">Brucella grignonensis</name>
    <dbReference type="NCBI Taxonomy" id="94627"/>
    <lineage>
        <taxon>Bacteria</taxon>
        <taxon>Pseudomonadati</taxon>
        <taxon>Pseudomonadota</taxon>
        <taxon>Alphaproteobacteria</taxon>
        <taxon>Hyphomicrobiales</taxon>
        <taxon>Brucellaceae</taxon>
        <taxon>Brucella/Ochrobactrum group</taxon>
        <taxon>Brucella</taxon>
    </lineage>
</organism>
<dbReference type="GO" id="GO:0005886">
    <property type="term" value="C:plasma membrane"/>
    <property type="evidence" value="ECO:0007669"/>
    <property type="project" value="UniProtKB-SubCell"/>
</dbReference>
<comment type="caution">
    <text evidence="7">The sequence shown here is derived from an EMBL/GenBank/DDBJ whole genome shotgun (WGS) entry which is preliminary data.</text>
</comment>
<evidence type="ECO:0000313" key="8">
    <source>
        <dbReference type="Proteomes" id="UP000216478"/>
    </source>
</evidence>
<gene>
    <name evidence="7" type="ORF">CEV33_3289</name>
</gene>
<dbReference type="GO" id="GO:0015171">
    <property type="term" value="F:amino acid transmembrane transporter activity"/>
    <property type="evidence" value="ECO:0007669"/>
    <property type="project" value="TreeGrafter"/>
</dbReference>
<dbReference type="PANTHER" id="PTHR30086:SF20">
    <property type="entry name" value="ARGININE EXPORTER PROTEIN ARGO-RELATED"/>
    <property type="match status" value="1"/>
</dbReference>
<dbReference type="InterPro" id="IPR001123">
    <property type="entry name" value="LeuE-type"/>
</dbReference>
<keyword evidence="8" id="KW-1185">Reference proteome</keyword>
<feature type="transmembrane region" description="Helical" evidence="6">
    <location>
        <begin position="141"/>
        <end position="166"/>
    </location>
</feature>
<keyword evidence="5 6" id="KW-0472">Membrane</keyword>
<evidence type="ECO:0000256" key="4">
    <source>
        <dbReference type="ARBA" id="ARBA00022989"/>
    </source>
</evidence>
<reference evidence="7 8" key="1">
    <citation type="submission" date="2017-07" db="EMBL/GenBank/DDBJ databases">
        <title>Phylogenetic study on the rhizospheric bacterium Ochrobactrum sp. A44.</title>
        <authorList>
            <person name="Krzyzanowska D.M."/>
            <person name="Ossowicki A."/>
            <person name="Rajewska M."/>
            <person name="Maciag T."/>
            <person name="Kaczynski Z."/>
            <person name="Czerwicka M."/>
            <person name="Jafra S."/>
        </authorList>
    </citation>
    <scope>NUCLEOTIDE SEQUENCE [LARGE SCALE GENOMIC DNA]</scope>
    <source>
        <strain evidence="7 8">OgA9a</strain>
    </source>
</reference>
<keyword evidence="3 6" id="KW-0812">Transmembrane</keyword>
<dbReference type="Pfam" id="PF01810">
    <property type="entry name" value="LysE"/>
    <property type="match status" value="1"/>
</dbReference>
<evidence type="ECO:0000256" key="5">
    <source>
        <dbReference type="ARBA" id="ARBA00023136"/>
    </source>
</evidence>
<dbReference type="AlphaFoldDB" id="A0A256F0A5"/>
<dbReference type="OrthoDB" id="9812084at2"/>
<name>A0A256F0A5_9HYPH</name>
<dbReference type="GO" id="GO:0033228">
    <property type="term" value="P:cysteine export across plasma membrane"/>
    <property type="evidence" value="ECO:0007669"/>
    <property type="project" value="TreeGrafter"/>
</dbReference>
<proteinExistence type="predicted"/>
<sequence>MDGAIIPSLASFVFAATITPGPNNIMVMASGANFGLRRSIPHLLGISVGVLLIIVLAGVGLMAIFDALPSLETVLRVVSTVYLLWLAWKIANVPPPDAGKAAGRPLSFLQAAAFQWVNPKVWATSLSAITLFAPERGVVCVVLVASAFALIGLASNAIWAWMGTALQRWLIVGRRLQFFNIAMAILLIASLYPVSQH</sequence>
<feature type="transmembrane region" description="Helical" evidence="6">
    <location>
        <begin position="39"/>
        <end position="61"/>
    </location>
</feature>
<evidence type="ECO:0000256" key="3">
    <source>
        <dbReference type="ARBA" id="ARBA00022692"/>
    </source>
</evidence>
<accession>A0A256F0A5</accession>
<dbReference type="Proteomes" id="UP000216478">
    <property type="component" value="Unassembled WGS sequence"/>
</dbReference>
<dbReference type="PANTHER" id="PTHR30086">
    <property type="entry name" value="ARGININE EXPORTER PROTEIN ARGO"/>
    <property type="match status" value="1"/>
</dbReference>
<feature type="transmembrane region" description="Helical" evidence="6">
    <location>
        <begin position="178"/>
        <end position="195"/>
    </location>
</feature>
<evidence type="ECO:0000256" key="2">
    <source>
        <dbReference type="ARBA" id="ARBA00022475"/>
    </source>
</evidence>
<keyword evidence="2" id="KW-1003">Cell membrane</keyword>
<dbReference type="EMBL" id="NNRL01000167">
    <property type="protein sequence ID" value="OYR08318.1"/>
    <property type="molecule type" value="Genomic_DNA"/>
</dbReference>
<evidence type="ECO:0000256" key="6">
    <source>
        <dbReference type="SAM" id="Phobius"/>
    </source>
</evidence>
<protein>
    <submittedName>
        <fullName evidence="7">LysE type translocator family protein</fullName>
    </submittedName>
</protein>
<evidence type="ECO:0000313" key="7">
    <source>
        <dbReference type="EMBL" id="OYR08318.1"/>
    </source>
</evidence>
<keyword evidence="4 6" id="KW-1133">Transmembrane helix</keyword>
<evidence type="ECO:0000256" key="1">
    <source>
        <dbReference type="ARBA" id="ARBA00004651"/>
    </source>
</evidence>
<dbReference type="RefSeq" id="WP_094542337.1">
    <property type="nucleotide sequence ID" value="NZ_JBHEER010000010.1"/>
</dbReference>
<comment type="subcellular location">
    <subcellularLocation>
        <location evidence="1">Cell membrane</location>
        <topology evidence="1">Multi-pass membrane protein</topology>
    </subcellularLocation>
</comment>